<dbReference type="EMBL" id="BNCQ01000015">
    <property type="protein sequence ID" value="GIM03916.1"/>
    <property type="molecule type" value="Genomic_DNA"/>
</dbReference>
<gene>
    <name evidence="3" type="ORF">Vretimale_8584</name>
</gene>
<comment type="caution">
    <text evidence="3">The sequence shown here is derived from an EMBL/GenBank/DDBJ whole genome shotgun (WGS) entry which is preliminary data.</text>
</comment>
<accession>A0A8J4GB48</accession>
<evidence type="ECO:0000256" key="1">
    <source>
        <dbReference type="SAM" id="MobiDB-lite"/>
    </source>
</evidence>
<proteinExistence type="predicted"/>
<dbReference type="Proteomes" id="UP000722791">
    <property type="component" value="Unassembled WGS sequence"/>
</dbReference>
<feature type="domain" description="Peptidase M11 gametolysin" evidence="2">
    <location>
        <begin position="176"/>
        <end position="487"/>
    </location>
</feature>
<feature type="compositionally biased region" description="Pro residues" evidence="1">
    <location>
        <begin position="575"/>
        <end position="585"/>
    </location>
</feature>
<protein>
    <recommendedName>
        <fullName evidence="2">Peptidase M11 gametolysin domain-containing protein</fullName>
    </recommendedName>
</protein>
<dbReference type="SUPFAM" id="SSF55486">
    <property type="entry name" value="Metalloproteases ('zincins'), catalytic domain"/>
    <property type="match status" value="1"/>
</dbReference>
<sequence length="657" mass="72340">MMNPPGIGTLQRLLLNCTIMARQLLSSVFSVVSVSRRQASGATFLAPMLLVVAHLLLLSTALLGANGQQFQSEESGGDLVTGTISSLEFTGAQDLDNIYYFNDEDGGKIYRLVFCSTGGVPKDVIPIDIPVTVRFDKIVDGVMYSCSRPMTAEAQGLRHRRVLLGESITTPLEPRVLIYITTFCGYNKPAAATVEDVADMFFVGRNTLMKNRNIATYFRTCSYGKVNLYPSNVKILGPVQVPCNGTLKAPHPFSSGSAFSTNDCIVKDNLFKWHAWLDSWASEKYGVNANDYHHRILILPSYFAFSIPGCGGFVGASTTGKWTWFTSTAANAWGTGLMWWDGLDFGDLETVLHEFGHAYGMAHANIPGGCFIKDQCDWTCAMGSTGGQGIRCFNAPHNWQIGWGNPVLELNDDELPYGKAKEIFVPPQMSAVSSFVMVSTSDMPGNQRLFISARLNVYMYDLPYPWFKDGRSYLLMHTYNGTANSSYIPTVLVGEILPGETWKRNDSRIVVRFDSWLNGTGATVTICRRRASTEVNCYDGFDDDCDFRTDSDDQDCDDSGGSHDHNDGKGIPSLPLRPPPSPPPSGLRRPQLVPPPPLLQRPPPKPKSPPKLPPNPRPPPSPRPRRNPQPSRKPSSPRPPRPSRPPPFRRSPPAGRG</sequence>
<evidence type="ECO:0000313" key="4">
    <source>
        <dbReference type="Proteomes" id="UP000722791"/>
    </source>
</evidence>
<dbReference type="InterPro" id="IPR008752">
    <property type="entry name" value="Peptidase_M11"/>
</dbReference>
<reference evidence="3" key="1">
    <citation type="journal article" date="2021" name="Proc. Natl. Acad. Sci. U.S.A.">
        <title>Three genomes in the algal genus Volvox reveal the fate of a haploid sex-determining region after a transition to homothallism.</title>
        <authorList>
            <person name="Yamamoto K."/>
            <person name="Hamaji T."/>
            <person name="Kawai-Toyooka H."/>
            <person name="Matsuzaki R."/>
            <person name="Takahashi F."/>
            <person name="Nishimura Y."/>
            <person name="Kawachi M."/>
            <person name="Noguchi H."/>
            <person name="Minakuchi Y."/>
            <person name="Umen J.G."/>
            <person name="Toyoda A."/>
            <person name="Nozaki H."/>
        </authorList>
    </citation>
    <scope>NUCLEOTIDE SEQUENCE</scope>
    <source>
        <strain evidence="3">NIES-3785</strain>
    </source>
</reference>
<feature type="compositionally biased region" description="Pro residues" evidence="1">
    <location>
        <begin position="592"/>
        <end position="622"/>
    </location>
</feature>
<feature type="region of interest" description="Disordered" evidence="1">
    <location>
        <begin position="551"/>
        <end position="657"/>
    </location>
</feature>
<name>A0A8J4GB48_9CHLO</name>
<dbReference type="AlphaFoldDB" id="A0A8J4GB48"/>
<evidence type="ECO:0000313" key="3">
    <source>
        <dbReference type="EMBL" id="GIM03916.1"/>
    </source>
</evidence>
<dbReference type="Pfam" id="PF05548">
    <property type="entry name" value="Peptidase_M11"/>
    <property type="match status" value="1"/>
</dbReference>
<feature type="compositionally biased region" description="Pro residues" evidence="1">
    <location>
        <begin position="636"/>
        <end position="650"/>
    </location>
</feature>
<evidence type="ECO:0000259" key="2">
    <source>
        <dbReference type="Pfam" id="PF05548"/>
    </source>
</evidence>
<organism evidence="3 4">
    <name type="scientific">Volvox reticuliferus</name>
    <dbReference type="NCBI Taxonomy" id="1737510"/>
    <lineage>
        <taxon>Eukaryota</taxon>
        <taxon>Viridiplantae</taxon>
        <taxon>Chlorophyta</taxon>
        <taxon>core chlorophytes</taxon>
        <taxon>Chlorophyceae</taxon>
        <taxon>CS clade</taxon>
        <taxon>Chlamydomonadales</taxon>
        <taxon>Volvocaceae</taxon>
        <taxon>Volvox</taxon>
    </lineage>
</organism>